<evidence type="ECO:0000256" key="1">
    <source>
        <dbReference type="SAM" id="MobiDB-lite"/>
    </source>
</evidence>
<feature type="transmembrane region" description="Helical" evidence="2">
    <location>
        <begin position="243"/>
        <end position="266"/>
    </location>
</feature>
<keyword evidence="2" id="KW-0472">Membrane</keyword>
<comment type="caution">
    <text evidence="3">The sequence shown here is derived from an EMBL/GenBank/DDBJ whole genome shotgun (WGS) entry which is preliminary data.</text>
</comment>
<evidence type="ECO:0008006" key="5">
    <source>
        <dbReference type="Google" id="ProtNLM"/>
    </source>
</evidence>
<reference evidence="3" key="2">
    <citation type="submission" date="2023-05" db="EMBL/GenBank/DDBJ databases">
        <authorList>
            <consortium name="Lawrence Berkeley National Laboratory"/>
            <person name="Steindorff A."/>
            <person name="Hensen N."/>
            <person name="Bonometti L."/>
            <person name="Westerberg I."/>
            <person name="Brannstrom I.O."/>
            <person name="Guillou S."/>
            <person name="Cros-Aarteil S."/>
            <person name="Calhoun S."/>
            <person name="Haridas S."/>
            <person name="Kuo A."/>
            <person name="Mondo S."/>
            <person name="Pangilinan J."/>
            <person name="Riley R."/>
            <person name="Labutti K."/>
            <person name="Andreopoulos B."/>
            <person name="Lipzen A."/>
            <person name="Chen C."/>
            <person name="Yanf M."/>
            <person name="Daum C."/>
            <person name="Ng V."/>
            <person name="Clum A."/>
            <person name="Ohm R."/>
            <person name="Martin F."/>
            <person name="Silar P."/>
            <person name="Natvig D."/>
            <person name="Lalanne C."/>
            <person name="Gautier V."/>
            <person name="Ament-Velasquez S.L."/>
            <person name="Kruys A."/>
            <person name="Hutchinson M.I."/>
            <person name="Powell A.J."/>
            <person name="Barry K."/>
            <person name="Miller A.N."/>
            <person name="Grigoriev I.V."/>
            <person name="Debuchy R."/>
            <person name="Gladieux P."/>
            <person name="Thoren M.H."/>
            <person name="Johannesson H."/>
        </authorList>
    </citation>
    <scope>NUCLEOTIDE SEQUENCE</scope>
    <source>
        <strain evidence="3">PSN243</strain>
    </source>
</reference>
<accession>A0AAV9H4C8</accession>
<protein>
    <recommendedName>
        <fullName evidence="5">RGS domain-containing protein</fullName>
    </recommendedName>
</protein>
<feature type="compositionally biased region" description="Low complexity" evidence="1">
    <location>
        <begin position="93"/>
        <end position="104"/>
    </location>
</feature>
<dbReference type="PANTHER" id="PTHR39466:SF1">
    <property type="entry name" value="RGS DOMAIN-CONTAINING PROTEIN"/>
    <property type="match status" value="1"/>
</dbReference>
<dbReference type="SUPFAM" id="SSF48097">
    <property type="entry name" value="Regulator of G-protein signaling, RGS"/>
    <property type="match status" value="1"/>
</dbReference>
<reference evidence="3" key="1">
    <citation type="journal article" date="2023" name="Mol. Phylogenet. Evol.">
        <title>Genome-scale phylogeny and comparative genomics of the fungal order Sordariales.</title>
        <authorList>
            <person name="Hensen N."/>
            <person name="Bonometti L."/>
            <person name="Westerberg I."/>
            <person name="Brannstrom I.O."/>
            <person name="Guillou S."/>
            <person name="Cros-Aarteil S."/>
            <person name="Calhoun S."/>
            <person name="Haridas S."/>
            <person name="Kuo A."/>
            <person name="Mondo S."/>
            <person name="Pangilinan J."/>
            <person name="Riley R."/>
            <person name="LaButti K."/>
            <person name="Andreopoulos B."/>
            <person name="Lipzen A."/>
            <person name="Chen C."/>
            <person name="Yan M."/>
            <person name="Daum C."/>
            <person name="Ng V."/>
            <person name="Clum A."/>
            <person name="Steindorff A."/>
            <person name="Ohm R.A."/>
            <person name="Martin F."/>
            <person name="Silar P."/>
            <person name="Natvig D.O."/>
            <person name="Lalanne C."/>
            <person name="Gautier V."/>
            <person name="Ament-Velasquez S.L."/>
            <person name="Kruys A."/>
            <person name="Hutchinson M.I."/>
            <person name="Powell A.J."/>
            <person name="Barry K."/>
            <person name="Miller A.N."/>
            <person name="Grigoriev I.V."/>
            <person name="Debuchy R."/>
            <person name="Gladieux P."/>
            <person name="Hiltunen Thoren M."/>
            <person name="Johannesson H."/>
        </authorList>
    </citation>
    <scope>NUCLEOTIDE SEQUENCE</scope>
    <source>
        <strain evidence="3">PSN243</strain>
    </source>
</reference>
<evidence type="ECO:0000313" key="4">
    <source>
        <dbReference type="Proteomes" id="UP001321760"/>
    </source>
</evidence>
<dbReference type="InterPro" id="IPR044926">
    <property type="entry name" value="RGS_subdomain_2"/>
</dbReference>
<keyword evidence="2" id="KW-1133">Transmembrane helix</keyword>
<proteinExistence type="predicted"/>
<feature type="compositionally biased region" description="Basic and acidic residues" evidence="1">
    <location>
        <begin position="80"/>
        <end position="92"/>
    </location>
</feature>
<dbReference type="AlphaFoldDB" id="A0AAV9H4C8"/>
<keyword evidence="2" id="KW-0812">Transmembrane</keyword>
<feature type="transmembrane region" description="Helical" evidence="2">
    <location>
        <begin position="208"/>
        <end position="231"/>
    </location>
</feature>
<evidence type="ECO:0000256" key="2">
    <source>
        <dbReference type="SAM" id="Phobius"/>
    </source>
</evidence>
<dbReference type="InterPro" id="IPR036305">
    <property type="entry name" value="RGS_sf"/>
</dbReference>
<dbReference type="Gene3D" id="1.10.167.10">
    <property type="entry name" value="Regulator of G-protein Signalling 4, domain 2"/>
    <property type="match status" value="1"/>
</dbReference>
<gene>
    <name evidence="3" type="ORF">QBC34DRAFT_389952</name>
</gene>
<dbReference type="PANTHER" id="PTHR39466">
    <property type="entry name" value="RGS DOMAIN-CONTAINING PROTEIN"/>
    <property type="match status" value="1"/>
</dbReference>
<keyword evidence="4" id="KW-1185">Reference proteome</keyword>
<name>A0AAV9H4C8_9PEZI</name>
<organism evidence="3 4">
    <name type="scientific">Podospora aff. communis PSN243</name>
    <dbReference type="NCBI Taxonomy" id="3040156"/>
    <lineage>
        <taxon>Eukaryota</taxon>
        <taxon>Fungi</taxon>
        <taxon>Dikarya</taxon>
        <taxon>Ascomycota</taxon>
        <taxon>Pezizomycotina</taxon>
        <taxon>Sordariomycetes</taxon>
        <taxon>Sordariomycetidae</taxon>
        <taxon>Sordariales</taxon>
        <taxon>Podosporaceae</taxon>
        <taxon>Podospora</taxon>
    </lineage>
</organism>
<dbReference type="Proteomes" id="UP001321760">
    <property type="component" value="Unassembled WGS sequence"/>
</dbReference>
<dbReference type="EMBL" id="MU865914">
    <property type="protein sequence ID" value="KAK4455462.1"/>
    <property type="molecule type" value="Genomic_DNA"/>
</dbReference>
<sequence>MDYLVYEEHNAESLQFFLWYYDYLQRWSQLLPRQKALSPVWDPEKAAEPRSRFITYSHKRARSQKMNKIITIMEMESETHLEDPFADPEGRKSTSSMASSTHTSGPKTPSSVLLSPGESPKPDWQPFTIQPFRDEISRVVKQYIAESAPRQLNLSPSDRESCLRAAQHTTHPSALLPAFLVAEANLRSHSHPNFISWATSNGNRPRILFLRLLGLLIVFLGFLLDTLLILSRQSHFLRIACLALWWPGLTILIAACNRLCVVLHFYGARQLRPWELFFSTTDISEENSLSDDDNNSISLTEKNKSGGFRKQHSRVNTSISSLGADPLRKSSLQTFGPKNDTADEQWASQYQSQCLMEKIMGETTPVQNTALRLLQDRTVFLAVLWGGLLASALTAASLFVPAGNFFL</sequence>
<feature type="transmembrane region" description="Helical" evidence="2">
    <location>
        <begin position="379"/>
        <end position="400"/>
    </location>
</feature>
<evidence type="ECO:0000313" key="3">
    <source>
        <dbReference type="EMBL" id="KAK4455462.1"/>
    </source>
</evidence>
<feature type="region of interest" description="Disordered" evidence="1">
    <location>
        <begin position="80"/>
        <end position="120"/>
    </location>
</feature>